<evidence type="ECO:0000256" key="6">
    <source>
        <dbReference type="ARBA" id="ARBA00022989"/>
    </source>
</evidence>
<feature type="transmembrane region" description="Helical" evidence="13">
    <location>
        <begin position="5"/>
        <end position="24"/>
    </location>
</feature>
<organism evidence="14 15">
    <name type="scientific">Tritrichomonas musculus</name>
    <dbReference type="NCBI Taxonomy" id="1915356"/>
    <lineage>
        <taxon>Eukaryota</taxon>
        <taxon>Metamonada</taxon>
        <taxon>Parabasalia</taxon>
        <taxon>Tritrichomonadida</taxon>
        <taxon>Tritrichomonadidae</taxon>
        <taxon>Tritrichomonas</taxon>
    </lineage>
</organism>
<evidence type="ECO:0000256" key="13">
    <source>
        <dbReference type="SAM" id="Phobius"/>
    </source>
</evidence>
<evidence type="ECO:0000256" key="8">
    <source>
        <dbReference type="ARBA" id="ARBA00023136"/>
    </source>
</evidence>
<evidence type="ECO:0000313" key="15">
    <source>
        <dbReference type="Proteomes" id="UP001470230"/>
    </source>
</evidence>
<keyword evidence="12" id="KW-0407">Ion channel</keyword>
<evidence type="ECO:0000256" key="10">
    <source>
        <dbReference type="ARBA" id="ARBA00023180"/>
    </source>
</evidence>
<keyword evidence="6 13" id="KW-1133">Transmembrane helix</keyword>
<dbReference type="Proteomes" id="UP001470230">
    <property type="component" value="Unassembled WGS sequence"/>
</dbReference>
<dbReference type="Pfam" id="PF04906">
    <property type="entry name" value="Tweety"/>
    <property type="match status" value="1"/>
</dbReference>
<dbReference type="PANTHER" id="PTHR12424">
    <property type="entry name" value="TWEETY-RELATED"/>
    <property type="match status" value="1"/>
</dbReference>
<evidence type="ECO:0000256" key="12">
    <source>
        <dbReference type="ARBA" id="ARBA00023303"/>
    </source>
</evidence>
<feature type="transmembrane region" description="Helical" evidence="13">
    <location>
        <begin position="240"/>
        <end position="262"/>
    </location>
</feature>
<feature type="transmembrane region" description="Helical" evidence="13">
    <location>
        <begin position="447"/>
        <end position="470"/>
    </location>
</feature>
<dbReference type="PANTHER" id="PTHR12424:SF8">
    <property type="entry name" value="PROTEIN TWEETY"/>
    <property type="match status" value="1"/>
</dbReference>
<evidence type="ECO:0000256" key="7">
    <source>
        <dbReference type="ARBA" id="ARBA00023065"/>
    </source>
</evidence>
<evidence type="ECO:0000256" key="3">
    <source>
        <dbReference type="ARBA" id="ARBA00022448"/>
    </source>
</evidence>
<keyword evidence="11" id="KW-0868">Chloride</keyword>
<evidence type="ECO:0000256" key="9">
    <source>
        <dbReference type="ARBA" id="ARBA00023173"/>
    </source>
</evidence>
<comment type="subcellular location">
    <subcellularLocation>
        <location evidence="1">Cell membrane</location>
        <topology evidence="1">Multi-pass membrane protein</topology>
    </subcellularLocation>
</comment>
<comment type="similarity">
    <text evidence="2">Belongs to the tweety family.</text>
</comment>
<dbReference type="EMBL" id="JAPFFF010000007">
    <property type="protein sequence ID" value="KAK8885227.1"/>
    <property type="molecule type" value="Genomic_DNA"/>
</dbReference>
<feature type="transmembrane region" description="Helical" evidence="13">
    <location>
        <begin position="88"/>
        <end position="115"/>
    </location>
</feature>
<name>A0ABR2K421_9EUKA</name>
<keyword evidence="10" id="KW-0325">Glycoprotein</keyword>
<keyword evidence="15" id="KW-1185">Reference proteome</keyword>
<reference evidence="14 15" key="1">
    <citation type="submission" date="2024-04" db="EMBL/GenBank/DDBJ databases">
        <title>Tritrichomonas musculus Genome.</title>
        <authorList>
            <person name="Alves-Ferreira E."/>
            <person name="Grigg M."/>
            <person name="Lorenzi H."/>
            <person name="Galac M."/>
        </authorList>
    </citation>
    <scope>NUCLEOTIDE SEQUENCE [LARGE SCALE GENOMIC DNA]</scope>
    <source>
        <strain evidence="14 15">EAF2021</strain>
    </source>
</reference>
<dbReference type="InterPro" id="IPR006990">
    <property type="entry name" value="Tweety"/>
</dbReference>
<keyword evidence="7" id="KW-0406">Ion transport</keyword>
<feature type="transmembrane region" description="Helical" evidence="13">
    <location>
        <begin position="269"/>
        <end position="287"/>
    </location>
</feature>
<keyword evidence="3" id="KW-0813">Transport</keyword>
<evidence type="ECO:0000313" key="14">
    <source>
        <dbReference type="EMBL" id="KAK8885227.1"/>
    </source>
</evidence>
<accession>A0ABR2K421</accession>
<evidence type="ECO:0000256" key="5">
    <source>
        <dbReference type="ARBA" id="ARBA00022692"/>
    </source>
</evidence>
<feature type="transmembrane region" description="Helical" evidence="13">
    <location>
        <begin position="136"/>
        <end position="156"/>
    </location>
</feature>
<gene>
    <name evidence="14" type="ORF">M9Y10_040672</name>
</gene>
<keyword evidence="4" id="KW-1003">Cell membrane</keyword>
<evidence type="ECO:0000256" key="2">
    <source>
        <dbReference type="ARBA" id="ARBA00009849"/>
    </source>
</evidence>
<sequence length="506" mass="57827">MKINFLSSFLFFAFITIGYVAIYIKRGSVTLNEIYTDTHGDEWRVPTNGSFTKFTEFLINEIPRLNSKFSIISNNFDLDNSDYNTSSVLFIVLLGAVGLLFLVIVAIFFICRYACGCCGGKKLPRYGYTQTAINSVRISLLVFSFIFEGILMYGYFVNTDLHKSLNKLVDYFVQIGTEIDTDMNIIISNVSAIKYPSGTSYNYLFDQYHEQFIKDLEFSTQYAVSQTTLMKKFLNKIETLRMTLILFNLILSTVACAVGIAAGSVMRGWVMIIMVGMNTVSTVFFFFSTGCHFAASKILYEYCDEINYYLTDSHFSEQIPMRLQYFIPCVNSPIFSYINDYFAQNAIEKLNKFRDSVNTQFCDLGNNSETVFCQSPPFWFNATDKFYLDEVTNNPNLRNLSGIYEECSKWSNSLVVLDRQRQCIFSKNQMRQENFLMCAYTKDNLDMLMISQAIGCILVVIITCIGLPAIKKFEWAGYANMGGLNNAKNANKFIGRKAKPKRQVPK</sequence>
<evidence type="ECO:0000256" key="4">
    <source>
        <dbReference type="ARBA" id="ARBA00022475"/>
    </source>
</evidence>
<keyword evidence="8 13" id="KW-0472">Membrane</keyword>
<evidence type="ECO:0000256" key="11">
    <source>
        <dbReference type="ARBA" id="ARBA00023214"/>
    </source>
</evidence>
<evidence type="ECO:0000256" key="1">
    <source>
        <dbReference type="ARBA" id="ARBA00004651"/>
    </source>
</evidence>
<comment type="caution">
    <text evidence="14">The sequence shown here is derived from an EMBL/GenBank/DDBJ whole genome shotgun (WGS) entry which is preliminary data.</text>
</comment>
<keyword evidence="9" id="KW-0869">Chloride channel</keyword>
<proteinExistence type="inferred from homology"/>
<protein>
    <submittedName>
        <fullName evidence="14">Uncharacterized protein</fullName>
    </submittedName>
</protein>
<keyword evidence="5 13" id="KW-0812">Transmembrane</keyword>